<comment type="caution">
    <text evidence="2">The sequence shown here is derived from an EMBL/GenBank/DDBJ whole genome shotgun (WGS) entry which is preliminary data.</text>
</comment>
<evidence type="ECO:0000256" key="1">
    <source>
        <dbReference type="SAM" id="Phobius"/>
    </source>
</evidence>
<dbReference type="Pfam" id="PF19942">
    <property type="entry name" value="DUF6404"/>
    <property type="match status" value="1"/>
</dbReference>
<feature type="transmembrane region" description="Helical" evidence="1">
    <location>
        <begin position="56"/>
        <end position="75"/>
    </location>
</feature>
<reference evidence="2 3" key="1">
    <citation type="submission" date="2022-09" db="EMBL/GenBank/DDBJ databases">
        <title>The outer-membrane cytochrome OmcA is essential for infection of Shewanella oneidensis by a zebrafish-associated bacteriophage.</title>
        <authorList>
            <person name="Grenfell A.W."/>
            <person name="Intile P."/>
            <person name="Mcfarlane J."/>
            <person name="Leung D."/>
            <person name="Abdalla K."/>
            <person name="Wold M."/>
            <person name="Kees E."/>
            <person name="Gralnick J."/>
        </authorList>
    </citation>
    <scope>NUCLEOTIDE SEQUENCE [LARGE SCALE GENOMIC DNA]</scope>
    <source>
        <strain evidence="2 3">NF-5</strain>
    </source>
</reference>
<evidence type="ECO:0000313" key="2">
    <source>
        <dbReference type="EMBL" id="MDI5831292.1"/>
    </source>
</evidence>
<organism evidence="2 3">
    <name type="scientific">Shewanella xiamenensis</name>
    <dbReference type="NCBI Taxonomy" id="332186"/>
    <lineage>
        <taxon>Bacteria</taxon>
        <taxon>Pseudomonadati</taxon>
        <taxon>Pseudomonadota</taxon>
        <taxon>Gammaproteobacteria</taxon>
        <taxon>Alteromonadales</taxon>
        <taxon>Shewanellaceae</taxon>
        <taxon>Shewanella</taxon>
    </lineage>
</organism>
<gene>
    <name evidence="2" type="ORF">ODY93_06930</name>
</gene>
<dbReference type="InterPro" id="IPR045644">
    <property type="entry name" value="DUF6404"/>
</dbReference>
<keyword evidence="1" id="KW-1133">Transmembrane helix</keyword>
<feature type="transmembrane region" description="Helical" evidence="1">
    <location>
        <begin position="90"/>
        <end position="111"/>
    </location>
</feature>
<dbReference type="RefSeq" id="WP_144346286.1">
    <property type="nucleotide sequence ID" value="NZ_JAMLGA010000012.1"/>
</dbReference>
<sequence>MTFKCKMNTYFKIMEQKGISKLTYSPPFYRLLWKYGVNFQPPLLASFKTTLAVQTAYFFSFFSIILSILSFIFFYTNDLFKDVAAIEELIMLYMKLCFISLGYGLSVSWYCGQLKKKYNLPDWGDLAEECADESL</sequence>
<accession>A0ABT6U9Z5</accession>
<evidence type="ECO:0000313" key="3">
    <source>
        <dbReference type="Proteomes" id="UP001159075"/>
    </source>
</evidence>
<keyword evidence="1" id="KW-0472">Membrane</keyword>
<name>A0ABT6U9Z5_9GAMM</name>
<keyword evidence="3" id="KW-1185">Reference proteome</keyword>
<dbReference type="EMBL" id="JAOTLW010000006">
    <property type="protein sequence ID" value="MDI5831292.1"/>
    <property type="molecule type" value="Genomic_DNA"/>
</dbReference>
<proteinExistence type="predicted"/>
<protein>
    <submittedName>
        <fullName evidence="2">DUF6404 family protein</fullName>
    </submittedName>
</protein>
<keyword evidence="1" id="KW-0812">Transmembrane</keyword>
<dbReference type="Proteomes" id="UP001159075">
    <property type="component" value="Unassembled WGS sequence"/>
</dbReference>